<gene>
    <name evidence="1" type="ORF">GCM10007380_28600</name>
</gene>
<dbReference type="EMBL" id="BMHB01000001">
    <property type="protein sequence ID" value="GGI15561.1"/>
    <property type="molecule type" value="Genomic_DNA"/>
</dbReference>
<sequence length="54" mass="6263">MIEDSRIYNLLEEGKEYFVVIEGIEKRRQSNYTYTFSQLGLPEGTQMSGKGKID</sequence>
<reference evidence="2" key="1">
    <citation type="journal article" date="2019" name="Int. J. Syst. Evol. Microbiol.">
        <title>The Global Catalogue of Microorganisms (GCM) 10K type strain sequencing project: providing services to taxonomists for standard genome sequencing and annotation.</title>
        <authorList>
            <consortium name="The Broad Institute Genomics Platform"/>
            <consortium name="The Broad Institute Genome Sequencing Center for Infectious Disease"/>
            <person name="Wu L."/>
            <person name="Ma J."/>
        </authorList>
    </citation>
    <scope>NUCLEOTIDE SEQUENCE [LARGE SCALE GENOMIC DNA]</scope>
    <source>
        <strain evidence="2">CGMCC 1.14993</strain>
    </source>
</reference>
<protein>
    <submittedName>
        <fullName evidence="1">Uncharacterized protein</fullName>
    </submittedName>
</protein>
<organism evidence="1 2">
    <name type="scientific">Gottfriedia solisilvae</name>
    <dbReference type="NCBI Taxonomy" id="1516104"/>
    <lineage>
        <taxon>Bacteria</taxon>
        <taxon>Bacillati</taxon>
        <taxon>Bacillota</taxon>
        <taxon>Bacilli</taxon>
        <taxon>Bacillales</taxon>
        <taxon>Bacillaceae</taxon>
        <taxon>Gottfriedia</taxon>
    </lineage>
</organism>
<comment type="caution">
    <text evidence="1">The sequence shown here is derived from an EMBL/GenBank/DDBJ whole genome shotgun (WGS) entry which is preliminary data.</text>
</comment>
<accession>A0A8J3F3F3</accession>
<name>A0A8J3F3F3_9BACI</name>
<evidence type="ECO:0000313" key="1">
    <source>
        <dbReference type="EMBL" id="GGI15561.1"/>
    </source>
</evidence>
<dbReference type="Proteomes" id="UP000626244">
    <property type="component" value="Unassembled WGS sequence"/>
</dbReference>
<evidence type="ECO:0000313" key="2">
    <source>
        <dbReference type="Proteomes" id="UP000626244"/>
    </source>
</evidence>
<keyword evidence="2" id="KW-1185">Reference proteome</keyword>
<dbReference type="AlphaFoldDB" id="A0A8J3F3F3"/>
<proteinExistence type="predicted"/>